<evidence type="ECO:0000256" key="4">
    <source>
        <dbReference type="ARBA" id="ARBA00022692"/>
    </source>
</evidence>
<dbReference type="Gene3D" id="3.40.720.10">
    <property type="entry name" value="Alkaline Phosphatase, subunit A"/>
    <property type="match status" value="1"/>
</dbReference>
<keyword evidence="2" id="KW-1003">Cell membrane</keyword>
<keyword evidence="6 7" id="KW-0472">Membrane</keyword>
<feature type="transmembrane region" description="Helical" evidence="7">
    <location>
        <begin position="149"/>
        <end position="166"/>
    </location>
</feature>
<dbReference type="OrthoDB" id="9786870at2"/>
<comment type="caution">
    <text evidence="9">The sequence shown here is derived from an EMBL/GenBank/DDBJ whole genome shotgun (WGS) entry which is preliminary data.</text>
</comment>
<dbReference type="GO" id="GO:0016776">
    <property type="term" value="F:phosphotransferase activity, phosphate group as acceptor"/>
    <property type="evidence" value="ECO:0007669"/>
    <property type="project" value="TreeGrafter"/>
</dbReference>
<dbReference type="GO" id="GO:0005886">
    <property type="term" value="C:plasma membrane"/>
    <property type="evidence" value="ECO:0007669"/>
    <property type="project" value="UniProtKB-SubCell"/>
</dbReference>
<evidence type="ECO:0000313" key="10">
    <source>
        <dbReference type="Proteomes" id="UP000257045"/>
    </source>
</evidence>
<evidence type="ECO:0000256" key="2">
    <source>
        <dbReference type="ARBA" id="ARBA00022475"/>
    </source>
</evidence>
<feature type="transmembrane region" description="Helical" evidence="7">
    <location>
        <begin position="41"/>
        <end position="61"/>
    </location>
</feature>
<feature type="transmembrane region" description="Helical" evidence="7">
    <location>
        <begin position="68"/>
        <end position="91"/>
    </location>
</feature>
<feature type="transmembrane region" description="Helical" evidence="7">
    <location>
        <begin position="118"/>
        <end position="137"/>
    </location>
</feature>
<dbReference type="PANTHER" id="PTHR30443:SF2">
    <property type="entry name" value="PHOSPHOETHANOLAMINE TRANSFERASE EPTC"/>
    <property type="match status" value="1"/>
</dbReference>
<gene>
    <name evidence="9" type="ORF">CQA58_01620</name>
</gene>
<dbReference type="InterPro" id="IPR017850">
    <property type="entry name" value="Alkaline_phosphatase_core_sf"/>
</dbReference>
<protein>
    <recommendedName>
        <fullName evidence="8">Sulfatase N-terminal domain-containing protein</fullName>
    </recommendedName>
</protein>
<dbReference type="InterPro" id="IPR058130">
    <property type="entry name" value="PEA_transf_C"/>
</dbReference>
<feature type="domain" description="Sulfatase N-terminal" evidence="8">
    <location>
        <begin position="233"/>
        <end position="510"/>
    </location>
</feature>
<dbReference type="EMBL" id="NXLV01000002">
    <property type="protein sequence ID" value="RDU71765.1"/>
    <property type="molecule type" value="Genomic_DNA"/>
</dbReference>
<comment type="subcellular location">
    <subcellularLocation>
        <location evidence="1">Cell membrane</location>
        <topology evidence="1">Multi-pass membrane protein</topology>
    </subcellularLocation>
</comment>
<evidence type="ECO:0000256" key="1">
    <source>
        <dbReference type="ARBA" id="ARBA00004651"/>
    </source>
</evidence>
<evidence type="ECO:0000256" key="7">
    <source>
        <dbReference type="SAM" id="Phobius"/>
    </source>
</evidence>
<evidence type="ECO:0000313" key="9">
    <source>
        <dbReference type="EMBL" id="RDU71765.1"/>
    </source>
</evidence>
<dbReference type="Pfam" id="PF00884">
    <property type="entry name" value="Sulfatase"/>
    <property type="match status" value="1"/>
</dbReference>
<feature type="transmembrane region" description="Helical" evidence="7">
    <location>
        <begin position="12"/>
        <end position="35"/>
    </location>
</feature>
<keyword evidence="5 7" id="KW-1133">Transmembrane helix</keyword>
<organism evidence="9 10">
    <name type="scientific">Helicobacter brantae</name>
    <dbReference type="NCBI Taxonomy" id="375927"/>
    <lineage>
        <taxon>Bacteria</taxon>
        <taxon>Pseudomonadati</taxon>
        <taxon>Campylobacterota</taxon>
        <taxon>Epsilonproteobacteria</taxon>
        <taxon>Campylobacterales</taxon>
        <taxon>Helicobacteraceae</taxon>
        <taxon>Helicobacter</taxon>
    </lineage>
</organism>
<dbReference type="InterPro" id="IPR040423">
    <property type="entry name" value="PEA_transferase"/>
</dbReference>
<keyword evidence="3" id="KW-0808">Transferase</keyword>
<dbReference type="SUPFAM" id="SSF53649">
    <property type="entry name" value="Alkaline phosphatase-like"/>
    <property type="match status" value="1"/>
</dbReference>
<dbReference type="GO" id="GO:0009244">
    <property type="term" value="P:lipopolysaccharide core region biosynthetic process"/>
    <property type="evidence" value="ECO:0007669"/>
    <property type="project" value="TreeGrafter"/>
</dbReference>
<dbReference type="Proteomes" id="UP000257045">
    <property type="component" value="Unassembled WGS sequence"/>
</dbReference>
<dbReference type="AlphaFoldDB" id="A0A3D8J3N9"/>
<reference evidence="9 10" key="1">
    <citation type="submission" date="2018-04" db="EMBL/GenBank/DDBJ databases">
        <title>Novel Campyloabacter and Helicobacter Species and Strains.</title>
        <authorList>
            <person name="Mannion A.J."/>
            <person name="Shen Z."/>
            <person name="Fox J.G."/>
        </authorList>
    </citation>
    <scope>NUCLEOTIDE SEQUENCE [LARGE SCALE GENOMIC DNA]</scope>
    <source>
        <strain evidence="9 10">MIT 04-9366</strain>
    </source>
</reference>
<sequence>MWGVKEAKRGVFFKGFVYLAIVYICIYCFSLKLSATGFVPIRNAFLGLSMLASFVWVLYILPSRLGKWLLNALVGVSFLCLIVDTFCWIYFDTSINVAMLFAVFETTLNEGLGFFQLYFDWKSVLVVLGSIFFTWLYYRLYHPRIGKSLSIVCSLFVLFGWINIVIEIKSAFSPSYSYYARQNVNFIEPLRLLFSSKYVLGSKDEMKKAFQEQYKAMMDNPIKLSLASNPIENIVLLLGESTQRGHMAIYGYSRATTPNLSRLSQTKNLLVFDDVISAHTQTSTSTPKIFSLTNYENEKDKPWYQMHNIVSFFRAAGYSTIWLSNQEPSVYVTPAGMLASISHQSTFVSKAKQQYDEELLPLVESKNEQLQFMVIHLIGTHGAYNERYPTGFGKFDALSTSIKERQRSLYDNAVFYNDYIVNEIFQKFSKSDSIVIYLSDHGEEIYELDDFIGHGEGRITRFTCEVPMLVYVSDLFIQKHPKLYEKLKASIHRPYMSDDLIHTILEIAGIETEEFDPTRSIINEKFNPQRTRIVGGGGWC</sequence>
<dbReference type="InterPro" id="IPR000917">
    <property type="entry name" value="Sulfatase_N"/>
</dbReference>
<name>A0A3D8J3N9_9HELI</name>
<dbReference type="PANTHER" id="PTHR30443">
    <property type="entry name" value="INNER MEMBRANE PROTEIN"/>
    <property type="match status" value="1"/>
</dbReference>
<dbReference type="RefSeq" id="WP_115568975.1">
    <property type="nucleotide sequence ID" value="NZ_NXLV01000002.1"/>
</dbReference>
<proteinExistence type="predicted"/>
<keyword evidence="4 7" id="KW-0812">Transmembrane</keyword>
<evidence type="ECO:0000256" key="5">
    <source>
        <dbReference type="ARBA" id="ARBA00022989"/>
    </source>
</evidence>
<keyword evidence="10" id="KW-1185">Reference proteome</keyword>
<accession>A0A3D8J3N9</accession>
<evidence type="ECO:0000256" key="3">
    <source>
        <dbReference type="ARBA" id="ARBA00022679"/>
    </source>
</evidence>
<evidence type="ECO:0000256" key="6">
    <source>
        <dbReference type="ARBA" id="ARBA00023136"/>
    </source>
</evidence>
<evidence type="ECO:0000259" key="8">
    <source>
        <dbReference type="Pfam" id="PF00884"/>
    </source>
</evidence>
<dbReference type="CDD" id="cd16017">
    <property type="entry name" value="LptA"/>
    <property type="match status" value="1"/>
</dbReference>